<dbReference type="InterPro" id="IPR039448">
    <property type="entry name" value="Beta_helix"/>
</dbReference>
<evidence type="ECO:0000313" key="2">
    <source>
        <dbReference type="EMBL" id="SVC78770.1"/>
    </source>
</evidence>
<dbReference type="Gene3D" id="2.160.20.10">
    <property type="entry name" value="Single-stranded right-handed beta-helix, Pectin lyase-like"/>
    <property type="match status" value="1"/>
</dbReference>
<proteinExistence type="predicted"/>
<evidence type="ECO:0000259" key="1">
    <source>
        <dbReference type="Pfam" id="PF13229"/>
    </source>
</evidence>
<dbReference type="SUPFAM" id="SSF51126">
    <property type="entry name" value="Pectin lyase-like"/>
    <property type="match status" value="1"/>
</dbReference>
<accession>A0A382Q181</accession>
<dbReference type="InterPro" id="IPR006626">
    <property type="entry name" value="PbH1"/>
</dbReference>
<name>A0A382Q181_9ZZZZ</name>
<dbReference type="AlphaFoldDB" id="A0A382Q181"/>
<protein>
    <recommendedName>
        <fullName evidence="1">Right handed beta helix domain-containing protein</fullName>
    </recommendedName>
</protein>
<reference evidence="2" key="1">
    <citation type="submission" date="2018-05" db="EMBL/GenBank/DDBJ databases">
        <authorList>
            <person name="Lanie J.A."/>
            <person name="Ng W.-L."/>
            <person name="Kazmierczak K.M."/>
            <person name="Andrzejewski T.M."/>
            <person name="Davidsen T.M."/>
            <person name="Wayne K.J."/>
            <person name="Tettelin H."/>
            <person name="Glass J.I."/>
            <person name="Rusch D."/>
            <person name="Podicherti R."/>
            <person name="Tsui H.-C.T."/>
            <person name="Winkler M.E."/>
        </authorList>
    </citation>
    <scope>NUCLEOTIDE SEQUENCE</scope>
</reference>
<feature type="non-terminal residue" evidence="2">
    <location>
        <position position="323"/>
    </location>
</feature>
<dbReference type="InterPro" id="IPR012334">
    <property type="entry name" value="Pectin_lyas_fold"/>
</dbReference>
<dbReference type="Pfam" id="PF13229">
    <property type="entry name" value="Beta_helix"/>
    <property type="match status" value="1"/>
</dbReference>
<dbReference type="InterPro" id="IPR011050">
    <property type="entry name" value="Pectin_lyase_fold/virulence"/>
</dbReference>
<gene>
    <name evidence="2" type="ORF">METZ01_LOCUS331624</name>
</gene>
<feature type="domain" description="Right handed beta helix" evidence="1">
    <location>
        <begin position="178"/>
        <end position="295"/>
    </location>
</feature>
<sequence length="323" mass="34746">MKARVCNIKNVFFCFFIIISFPYGQTHLTKDTDWISDKLLIETVIIDKGATLTINYGVKVRIKFVDTNADNLGDIKLIVLGRLIIEGTPSEPVIFEPADPTSNRNYWAGIIINSSVSNNSLVFFNVNNASIGIDINSPVLIKGMATKNTGKIGIKVNPVSGGSVIFSDVIVRNSAGHGVIINSPDVSINWMHIDSCSGFGLVSKSLSIISASNLKISNSSNTGLVNYGDISITNAIIEKNRHGITSFSGNLDLQESSIVNNGVNGLLLGGDSKNTITYTSIENNGGYGIETTKWAQGGLNGAWSQSSDPLLLVHNCNIRKNHQ</sequence>
<organism evidence="2">
    <name type="scientific">marine metagenome</name>
    <dbReference type="NCBI Taxonomy" id="408172"/>
    <lineage>
        <taxon>unclassified sequences</taxon>
        <taxon>metagenomes</taxon>
        <taxon>ecological metagenomes</taxon>
    </lineage>
</organism>
<dbReference type="EMBL" id="UINC01110932">
    <property type="protein sequence ID" value="SVC78770.1"/>
    <property type="molecule type" value="Genomic_DNA"/>
</dbReference>
<dbReference type="SMART" id="SM00710">
    <property type="entry name" value="PbH1"/>
    <property type="match status" value="3"/>
</dbReference>